<gene>
    <name evidence="1" type="ORF">AA0117_g12287</name>
</gene>
<dbReference type="Proteomes" id="UP000291422">
    <property type="component" value="Unassembled WGS sequence"/>
</dbReference>
<dbReference type="EMBL" id="PDXD01000068">
    <property type="protein sequence ID" value="RYN64995.1"/>
    <property type="molecule type" value="Genomic_DNA"/>
</dbReference>
<reference evidence="2" key="1">
    <citation type="journal article" date="2019" name="bioRxiv">
        <title>Genomics, evolutionary history and diagnostics of the Alternaria alternata species group including apple and Asian pear pathotypes.</title>
        <authorList>
            <person name="Armitage A.D."/>
            <person name="Cockerton H.M."/>
            <person name="Sreenivasaprasad S."/>
            <person name="Woodhall J.W."/>
            <person name="Lane C.R."/>
            <person name="Harrison R.J."/>
            <person name="Clarkson J.P."/>
        </authorList>
    </citation>
    <scope>NUCLEOTIDE SEQUENCE [LARGE SCALE GENOMIC DNA]</scope>
    <source>
        <strain evidence="2">FERA 1177</strain>
    </source>
</reference>
<evidence type="ECO:0000313" key="1">
    <source>
        <dbReference type="EMBL" id="RYN64995.1"/>
    </source>
</evidence>
<name>A0A4Q4N118_ALTAL</name>
<proteinExistence type="predicted"/>
<organism evidence="1 2">
    <name type="scientific">Alternaria alternata</name>
    <name type="common">Alternaria rot fungus</name>
    <name type="synonym">Torula alternata</name>
    <dbReference type="NCBI Taxonomy" id="5599"/>
    <lineage>
        <taxon>Eukaryota</taxon>
        <taxon>Fungi</taxon>
        <taxon>Dikarya</taxon>
        <taxon>Ascomycota</taxon>
        <taxon>Pezizomycotina</taxon>
        <taxon>Dothideomycetes</taxon>
        <taxon>Pleosporomycetidae</taxon>
        <taxon>Pleosporales</taxon>
        <taxon>Pleosporineae</taxon>
        <taxon>Pleosporaceae</taxon>
        <taxon>Alternaria</taxon>
        <taxon>Alternaria sect. Alternaria</taxon>
        <taxon>Alternaria alternata complex</taxon>
    </lineage>
</organism>
<sequence length="59" mass="6537">MAMPYARPPAPPLSLPKIPRRHHTLFRYPGYDNSNNVLFKLYAIDATTDGAHNGEKGAS</sequence>
<dbReference type="AlphaFoldDB" id="A0A4Q4N118"/>
<protein>
    <submittedName>
        <fullName evidence="1">Uncharacterized protein</fullName>
    </submittedName>
</protein>
<accession>A0A4Q4N118</accession>
<evidence type="ECO:0000313" key="2">
    <source>
        <dbReference type="Proteomes" id="UP000291422"/>
    </source>
</evidence>
<comment type="caution">
    <text evidence="1">The sequence shown here is derived from an EMBL/GenBank/DDBJ whole genome shotgun (WGS) entry which is preliminary data.</text>
</comment>